<dbReference type="EMBL" id="JACDTQ010003801">
    <property type="protein sequence ID" value="KAF5912696.1"/>
    <property type="molecule type" value="Genomic_DNA"/>
</dbReference>
<sequence>MEKKCVSRDMSVSTFLHSTWGSPGHTTSIVVASASTIPVFGHTSSSTFIPSTRGHLSIIQVEKGSPPLNEIEPALFLQQPEEHSSLEELKTNKLHRLMPEPHFSFGEVPVIQS</sequence>
<organism evidence="1 2">
    <name type="scientific">Diceros bicornis minor</name>
    <name type="common">South-central black rhinoceros</name>
    <dbReference type="NCBI Taxonomy" id="77932"/>
    <lineage>
        <taxon>Eukaryota</taxon>
        <taxon>Metazoa</taxon>
        <taxon>Chordata</taxon>
        <taxon>Craniata</taxon>
        <taxon>Vertebrata</taxon>
        <taxon>Euteleostomi</taxon>
        <taxon>Mammalia</taxon>
        <taxon>Eutheria</taxon>
        <taxon>Laurasiatheria</taxon>
        <taxon>Perissodactyla</taxon>
        <taxon>Rhinocerotidae</taxon>
        <taxon>Diceros</taxon>
    </lineage>
</organism>
<gene>
    <name evidence="1" type="ORF">HPG69_007686</name>
</gene>
<comment type="caution">
    <text evidence="1">The sequence shown here is derived from an EMBL/GenBank/DDBJ whole genome shotgun (WGS) entry which is preliminary data.</text>
</comment>
<accession>A0A7J7EBB8</accession>
<evidence type="ECO:0000313" key="2">
    <source>
        <dbReference type="Proteomes" id="UP000551758"/>
    </source>
</evidence>
<name>A0A7J7EBB8_DICBM</name>
<reference evidence="1 2" key="1">
    <citation type="journal article" date="2020" name="Mol. Biol. Evol.">
        <title>Interspecific Gene Flow and the Evolution of Specialization in Black and White Rhinoceros.</title>
        <authorList>
            <person name="Moodley Y."/>
            <person name="Westbury M.V."/>
            <person name="Russo I.M."/>
            <person name="Gopalakrishnan S."/>
            <person name="Rakotoarivelo A."/>
            <person name="Olsen R.A."/>
            <person name="Prost S."/>
            <person name="Tunstall T."/>
            <person name="Ryder O.A."/>
            <person name="Dalen L."/>
            <person name="Bruford M.W."/>
        </authorList>
    </citation>
    <scope>NUCLEOTIDE SEQUENCE [LARGE SCALE GENOMIC DNA]</scope>
    <source>
        <strain evidence="1">SBR-YM</strain>
        <tissue evidence="1">Skin</tissue>
    </source>
</reference>
<evidence type="ECO:0000313" key="1">
    <source>
        <dbReference type="EMBL" id="KAF5912696.1"/>
    </source>
</evidence>
<dbReference type="Proteomes" id="UP000551758">
    <property type="component" value="Unassembled WGS sequence"/>
</dbReference>
<protein>
    <submittedName>
        <fullName evidence="1">Uncharacterized protein</fullName>
    </submittedName>
</protein>
<proteinExistence type="predicted"/>
<dbReference type="AlphaFoldDB" id="A0A7J7EBB8"/>
<keyword evidence="2" id="KW-1185">Reference proteome</keyword>